<comment type="caution">
    <text evidence="3">The sequence shown here is derived from an EMBL/GenBank/DDBJ whole genome shotgun (WGS) entry which is preliminary data.</text>
</comment>
<proteinExistence type="predicted"/>
<dbReference type="Gene3D" id="3.30.1460.30">
    <property type="entry name" value="YgaC/TfoX-N like chaperone"/>
    <property type="match status" value="1"/>
</dbReference>
<evidence type="ECO:0000259" key="2">
    <source>
        <dbReference type="Pfam" id="PF04993"/>
    </source>
</evidence>
<dbReference type="SUPFAM" id="SSF159894">
    <property type="entry name" value="YgaC/TfoX-N like"/>
    <property type="match status" value="1"/>
</dbReference>
<evidence type="ECO:0000313" key="3">
    <source>
        <dbReference type="EMBL" id="OAN44272.1"/>
    </source>
</evidence>
<keyword evidence="1" id="KW-0812">Transmembrane</keyword>
<dbReference type="AlphaFoldDB" id="A0A178M697"/>
<keyword evidence="4" id="KW-1185">Reference proteome</keyword>
<dbReference type="PANTHER" id="PTHR36121:SF1">
    <property type="entry name" value="PROTEIN SXY"/>
    <property type="match status" value="1"/>
</dbReference>
<keyword evidence="1" id="KW-1133">Transmembrane helix</keyword>
<dbReference type="OrthoDB" id="1524907at2"/>
<reference evidence="3 4" key="1">
    <citation type="submission" date="2016-04" db="EMBL/GenBank/DDBJ databases">
        <title>Draft genome sequence of freshwater magnetotactic bacteria Magnetospirillum marisnigri SP-1 and Magnetospirillum moscoviense BB-1.</title>
        <authorList>
            <person name="Koziaeva V."/>
            <person name="Dziuba M.V."/>
            <person name="Ivanov T.M."/>
            <person name="Kuznetsov B."/>
            <person name="Grouzdev D.S."/>
        </authorList>
    </citation>
    <scope>NUCLEOTIDE SEQUENCE [LARGE SCALE GENOMIC DNA]</scope>
    <source>
        <strain evidence="3 4">BB-1</strain>
    </source>
</reference>
<dbReference type="STRING" id="1437059.A6A05_17685"/>
<protein>
    <recommendedName>
        <fullName evidence="2">TfoX N-terminal domain-containing protein</fullName>
    </recommendedName>
</protein>
<feature type="transmembrane region" description="Helical" evidence="1">
    <location>
        <begin position="38"/>
        <end position="57"/>
    </location>
</feature>
<dbReference type="InterPro" id="IPR047525">
    <property type="entry name" value="TfoX-like"/>
</dbReference>
<dbReference type="InterPro" id="IPR007076">
    <property type="entry name" value="TfoX_N"/>
</dbReference>
<dbReference type="EMBL" id="LWQU01000200">
    <property type="protein sequence ID" value="OAN44272.1"/>
    <property type="molecule type" value="Genomic_DNA"/>
</dbReference>
<sequence>MSRKPKGPSSEDQAAAGLAHELFSDLGPIRMRRMFGGAGLYCGELFFAIILDGVLYLKGDGDSADDYRAAGSEAFTWHNPKTGKDVTMNFFTLPEDAVDDADRALDWGRVALAAAMRAGMRNGGR</sequence>
<name>A0A178M697_9PROT</name>
<organism evidence="3 4">
    <name type="scientific">Magnetospirillum moscoviense</name>
    <dbReference type="NCBI Taxonomy" id="1437059"/>
    <lineage>
        <taxon>Bacteria</taxon>
        <taxon>Pseudomonadati</taxon>
        <taxon>Pseudomonadota</taxon>
        <taxon>Alphaproteobacteria</taxon>
        <taxon>Rhodospirillales</taxon>
        <taxon>Rhodospirillaceae</taxon>
        <taxon>Magnetospirillum</taxon>
    </lineage>
</organism>
<feature type="domain" description="TfoX N-terminal" evidence="2">
    <location>
        <begin position="21"/>
        <end position="115"/>
    </location>
</feature>
<dbReference type="RefSeq" id="WP_068504665.1">
    <property type="nucleotide sequence ID" value="NZ_LWQU01000200.1"/>
</dbReference>
<accession>A0A178M697</accession>
<evidence type="ECO:0000313" key="4">
    <source>
        <dbReference type="Proteomes" id="UP000078543"/>
    </source>
</evidence>
<evidence type="ECO:0000256" key="1">
    <source>
        <dbReference type="SAM" id="Phobius"/>
    </source>
</evidence>
<dbReference type="Proteomes" id="UP000078543">
    <property type="component" value="Unassembled WGS sequence"/>
</dbReference>
<gene>
    <name evidence="3" type="ORF">A6A05_17685</name>
</gene>
<keyword evidence="1" id="KW-0472">Membrane</keyword>
<dbReference type="PANTHER" id="PTHR36121">
    <property type="entry name" value="PROTEIN SXY"/>
    <property type="match status" value="1"/>
</dbReference>
<dbReference type="Pfam" id="PF04993">
    <property type="entry name" value="TfoX_N"/>
    <property type="match status" value="1"/>
</dbReference>